<dbReference type="Pfam" id="PF13469">
    <property type="entry name" value="Sulfotransfer_3"/>
    <property type="match status" value="1"/>
</dbReference>
<dbReference type="OrthoDB" id="9777890at2"/>
<dbReference type="Proteomes" id="UP000003781">
    <property type="component" value="Unassembled WGS sequence"/>
</dbReference>
<dbReference type="PANTHER" id="PTHR12788:SF10">
    <property type="entry name" value="PROTEIN-TYROSINE SULFOTRANSFERASE"/>
    <property type="match status" value="1"/>
</dbReference>
<evidence type="ECO:0000313" key="2">
    <source>
        <dbReference type="EMBL" id="EAZ92454.1"/>
    </source>
</evidence>
<dbReference type="Gene3D" id="3.40.50.300">
    <property type="entry name" value="P-loop containing nucleotide triphosphate hydrolases"/>
    <property type="match status" value="1"/>
</dbReference>
<dbReference type="eggNOG" id="COG0457">
    <property type="taxonomic scope" value="Bacteria"/>
</dbReference>
<protein>
    <recommendedName>
        <fullName evidence="4">Sulfotransferase</fullName>
    </recommendedName>
</protein>
<dbReference type="AlphaFoldDB" id="A3ILZ8"/>
<dbReference type="SUPFAM" id="SSF52540">
    <property type="entry name" value="P-loop containing nucleoside triphosphate hydrolases"/>
    <property type="match status" value="1"/>
</dbReference>
<sequence length="322" mass="38217">MSLTLSDILNFRKIESPVFIVGAPRSGTSLLYRILQHHSSFKLQHYQKSSKVELTESLIFQYPYKILGSEQLDYMLNNKEKYNEFLNSTEWIRKYQNTVLAQKIVPKILAKSNSSLIKEIVWQLTMTHFLVATFFYYAKQARNVKRIIEKTPQSIFMLPEIKKTFPQAKLLFIYRHPIDVFSSYKKRFKITQQLNNSQSSLGWLKITKEKFCEDYELSINLALQEKNKNSQQFMMVAYESLVEYPQKTITEICDFINESFEEQCLVQNQSDSINWKVDPDLFGTINKRTKNWTEFIDERDGQFIENRLNTIMKLLNYNKYTN</sequence>
<proteinExistence type="predicted"/>
<keyword evidence="3" id="KW-1185">Reference proteome</keyword>
<keyword evidence="1" id="KW-0808">Transferase</keyword>
<evidence type="ECO:0008006" key="4">
    <source>
        <dbReference type="Google" id="ProtNLM"/>
    </source>
</evidence>
<evidence type="ECO:0000256" key="1">
    <source>
        <dbReference type="ARBA" id="ARBA00022679"/>
    </source>
</evidence>
<dbReference type="PANTHER" id="PTHR12788">
    <property type="entry name" value="PROTEIN-TYROSINE SULFOTRANSFERASE 2"/>
    <property type="match status" value="1"/>
</dbReference>
<organism evidence="2 3">
    <name type="scientific">Crocosphaera chwakensis CCY0110</name>
    <dbReference type="NCBI Taxonomy" id="391612"/>
    <lineage>
        <taxon>Bacteria</taxon>
        <taxon>Bacillati</taxon>
        <taxon>Cyanobacteriota</taxon>
        <taxon>Cyanophyceae</taxon>
        <taxon>Oscillatoriophycideae</taxon>
        <taxon>Chroococcales</taxon>
        <taxon>Aphanothecaceae</taxon>
        <taxon>Crocosphaera</taxon>
        <taxon>Crocosphaera chwakensis</taxon>
    </lineage>
</organism>
<comment type="caution">
    <text evidence="2">The sequence shown here is derived from an EMBL/GenBank/DDBJ whole genome shotgun (WGS) entry which is preliminary data.</text>
</comment>
<dbReference type="InterPro" id="IPR027417">
    <property type="entry name" value="P-loop_NTPase"/>
</dbReference>
<name>A3ILZ8_9CHRO</name>
<dbReference type="EMBL" id="AAXW01000006">
    <property type="protein sequence ID" value="EAZ92454.1"/>
    <property type="molecule type" value="Genomic_DNA"/>
</dbReference>
<dbReference type="RefSeq" id="WP_008274372.1">
    <property type="nucleotide sequence ID" value="NZ_AAXW01000006.1"/>
</dbReference>
<dbReference type="GO" id="GO:0008476">
    <property type="term" value="F:protein-tyrosine sulfotransferase activity"/>
    <property type="evidence" value="ECO:0007669"/>
    <property type="project" value="InterPro"/>
</dbReference>
<reference evidence="2 3" key="1">
    <citation type="submission" date="2007-03" db="EMBL/GenBank/DDBJ databases">
        <authorList>
            <person name="Stal L."/>
            <person name="Ferriera S."/>
            <person name="Johnson J."/>
            <person name="Kravitz S."/>
            <person name="Beeson K."/>
            <person name="Sutton G."/>
            <person name="Rogers Y.-H."/>
            <person name="Friedman R."/>
            <person name="Frazier M."/>
            <person name="Venter J.C."/>
        </authorList>
    </citation>
    <scope>NUCLEOTIDE SEQUENCE [LARGE SCALE GENOMIC DNA]</scope>
    <source>
        <strain evidence="2 3">CCY0110</strain>
    </source>
</reference>
<dbReference type="InterPro" id="IPR026634">
    <property type="entry name" value="TPST-like"/>
</dbReference>
<evidence type="ECO:0000313" key="3">
    <source>
        <dbReference type="Proteomes" id="UP000003781"/>
    </source>
</evidence>
<accession>A3ILZ8</accession>
<gene>
    <name evidence="2" type="ORF">CY0110_01974</name>
</gene>